<dbReference type="InterPro" id="IPR036590">
    <property type="entry name" value="SRAP-like"/>
</dbReference>
<sequence length="244" mass="26803">MCGRYAIRRDPAALAEEFDAADRIGDTFGPDYNITPTATVPIVVERRAGSEVERTLRPVRWGLVPTWAGDATSGPPMVNARAESLTVKPAYAESAAHRRCLMPATGWYEWKPGERAKQPYLCTRRDGRSLAMAAVFSAWWAPGFAGEPLVTCAVVTTEAVGDLAEIHHRMPLVLGEHRWKDWLDPQRTEVTDLLSVDGGALDALELRPVSSRVNSTRNNHPDLLERVDPAMCPVAAVQSALFES</sequence>
<evidence type="ECO:0000256" key="1">
    <source>
        <dbReference type="ARBA" id="ARBA00008136"/>
    </source>
</evidence>
<keyword evidence="5" id="KW-0190">Covalent protein-DNA linkage</keyword>
<keyword evidence="6" id="KW-0238">DNA-binding</keyword>
<dbReference type="Pfam" id="PF02586">
    <property type="entry name" value="SRAP"/>
    <property type="match status" value="1"/>
</dbReference>
<comment type="caution">
    <text evidence="9">The sequence shown here is derived from an EMBL/GenBank/DDBJ whole genome shotgun (WGS) entry which is preliminary data.</text>
</comment>
<gene>
    <name evidence="9" type="ORF">JOF55_001455</name>
</gene>
<evidence type="ECO:0000256" key="6">
    <source>
        <dbReference type="ARBA" id="ARBA00023125"/>
    </source>
</evidence>
<dbReference type="Proteomes" id="UP001180845">
    <property type="component" value="Unassembled WGS sequence"/>
</dbReference>
<dbReference type="GO" id="GO:0016829">
    <property type="term" value="F:lyase activity"/>
    <property type="evidence" value="ECO:0007669"/>
    <property type="project" value="UniProtKB-KW"/>
</dbReference>
<evidence type="ECO:0000256" key="3">
    <source>
        <dbReference type="ARBA" id="ARBA00022763"/>
    </source>
</evidence>
<evidence type="ECO:0000313" key="10">
    <source>
        <dbReference type="Proteomes" id="UP001180845"/>
    </source>
</evidence>
<reference evidence="9" key="1">
    <citation type="submission" date="2023-07" db="EMBL/GenBank/DDBJ databases">
        <title>Sequencing the genomes of 1000 actinobacteria strains.</title>
        <authorList>
            <person name="Klenk H.-P."/>
        </authorList>
    </citation>
    <scope>NUCLEOTIDE SEQUENCE</scope>
    <source>
        <strain evidence="9">DSM 45977</strain>
    </source>
</reference>
<evidence type="ECO:0000256" key="7">
    <source>
        <dbReference type="ARBA" id="ARBA00023239"/>
    </source>
</evidence>
<protein>
    <recommendedName>
        <fullName evidence="8">Abasic site processing protein</fullName>
        <ecNumber evidence="8">3.4.-.-</ecNumber>
    </recommendedName>
</protein>
<dbReference type="EMBL" id="JAVDXW010000001">
    <property type="protein sequence ID" value="MDR7301274.1"/>
    <property type="molecule type" value="Genomic_DNA"/>
</dbReference>
<evidence type="ECO:0000313" key="9">
    <source>
        <dbReference type="EMBL" id="MDR7301274.1"/>
    </source>
</evidence>
<evidence type="ECO:0000256" key="8">
    <source>
        <dbReference type="RuleBase" id="RU364100"/>
    </source>
</evidence>
<keyword evidence="2 8" id="KW-0645">Protease</keyword>
<dbReference type="RefSeq" id="WP_310271454.1">
    <property type="nucleotide sequence ID" value="NZ_JAVDXW010000001.1"/>
</dbReference>
<evidence type="ECO:0000256" key="4">
    <source>
        <dbReference type="ARBA" id="ARBA00022801"/>
    </source>
</evidence>
<keyword evidence="7" id="KW-0456">Lyase</keyword>
<comment type="similarity">
    <text evidence="1 8">Belongs to the SOS response-associated peptidase family.</text>
</comment>
<keyword evidence="3" id="KW-0227">DNA damage</keyword>
<dbReference type="PANTHER" id="PTHR13604:SF0">
    <property type="entry name" value="ABASIC SITE PROCESSING PROTEIN HMCES"/>
    <property type="match status" value="1"/>
</dbReference>
<dbReference type="InterPro" id="IPR003738">
    <property type="entry name" value="SRAP"/>
</dbReference>
<keyword evidence="4 8" id="KW-0378">Hydrolase</keyword>
<dbReference type="GO" id="GO:0006508">
    <property type="term" value="P:proteolysis"/>
    <property type="evidence" value="ECO:0007669"/>
    <property type="project" value="UniProtKB-KW"/>
</dbReference>
<dbReference type="Gene3D" id="3.90.1680.10">
    <property type="entry name" value="SOS response associated peptidase-like"/>
    <property type="match status" value="1"/>
</dbReference>
<dbReference type="GO" id="GO:0106300">
    <property type="term" value="P:protein-DNA covalent cross-linking repair"/>
    <property type="evidence" value="ECO:0007669"/>
    <property type="project" value="InterPro"/>
</dbReference>
<accession>A0AAE3ZDZ2</accession>
<organism evidence="9 10">
    <name type="scientific">Haloactinomyces albus</name>
    <dbReference type="NCBI Taxonomy" id="1352928"/>
    <lineage>
        <taxon>Bacteria</taxon>
        <taxon>Bacillati</taxon>
        <taxon>Actinomycetota</taxon>
        <taxon>Actinomycetes</taxon>
        <taxon>Actinopolysporales</taxon>
        <taxon>Actinopolysporaceae</taxon>
        <taxon>Haloactinomyces</taxon>
    </lineage>
</organism>
<dbReference type="EC" id="3.4.-.-" evidence="8"/>
<dbReference type="PANTHER" id="PTHR13604">
    <property type="entry name" value="DC12-RELATED"/>
    <property type="match status" value="1"/>
</dbReference>
<evidence type="ECO:0000256" key="2">
    <source>
        <dbReference type="ARBA" id="ARBA00022670"/>
    </source>
</evidence>
<keyword evidence="10" id="KW-1185">Reference proteome</keyword>
<evidence type="ECO:0000256" key="5">
    <source>
        <dbReference type="ARBA" id="ARBA00023124"/>
    </source>
</evidence>
<dbReference type="GO" id="GO:0008233">
    <property type="term" value="F:peptidase activity"/>
    <property type="evidence" value="ECO:0007669"/>
    <property type="project" value="UniProtKB-KW"/>
</dbReference>
<proteinExistence type="inferred from homology"/>
<dbReference type="SUPFAM" id="SSF143081">
    <property type="entry name" value="BB1717-like"/>
    <property type="match status" value="1"/>
</dbReference>
<dbReference type="GO" id="GO:0003697">
    <property type="term" value="F:single-stranded DNA binding"/>
    <property type="evidence" value="ECO:0007669"/>
    <property type="project" value="InterPro"/>
</dbReference>
<name>A0AAE3ZDZ2_9ACTN</name>
<dbReference type="AlphaFoldDB" id="A0AAE3ZDZ2"/>